<name>A0A1T5H5S0_9HYPH</name>
<comment type="similarity">
    <text evidence="2">Belongs to the short-chain dehydrogenases/reductases (SDR) family.</text>
</comment>
<evidence type="ECO:0000256" key="2">
    <source>
        <dbReference type="RuleBase" id="RU000363"/>
    </source>
</evidence>
<evidence type="ECO:0000313" key="4">
    <source>
        <dbReference type="Proteomes" id="UP000190130"/>
    </source>
</evidence>
<proteinExistence type="inferred from homology"/>
<protein>
    <submittedName>
        <fullName evidence="3">NADP-dependent 3-hydroxy acid dehydrogenase YdfG</fullName>
    </submittedName>
</protein>
<dbReference type="PRINTS" id="PR00081">
    <property type="entry name" value="GDHRDH"/>
</dbReference>
<dbReference type="PANTHER" id="PTHR43658:SF8">
    <property type="entry name" value="17-BETA-HYDROXYSTEROID DEHYDROGENASE 14-RELATED"/>
    <property type="match status" value="1"/>
</dbReference>
<dbReference type="GO" id="GO:0016491">
    <property type="term" value="F:oxidoreductase activity"/>
    <property type="evidence" value="ECO:0007669"/>
    <property type="project" value="UniProtKB-KW"/>
</dbReference>
<dbReference type="PANTHER" id="PTHR43658">
    <property type="entry name" value="SHORT-CHAIN DEHYDROGENASE/REDUCTASE"/>
    <property type="match status" value="1"/>
</dbReference>
<accession>A0A1T5H5S0</accession>
<dbReference type="InterPro" id="IPR002347">
    <property type="entry name" value="SDR_fam"/>
</dbReference>
<dbReference type="InterPro" id="IPR036291">
    <property type="entry name" value="NAD(P)-bd_dom_sf"/>
</dbReference>
<sequence>MDGKRIMKLDSSLAAIVTGGASGLGEATARMLAGEGVKVALLDLNAERGEAIAKEIGGVFCTCDVTNEASVDEALAKARAAHGIARIIVNCAGIAPGRRVVSKKRDTGELVAHDLATFEKAVAINLTGTFRVIAKSAVALAGLDPVTADGGRGVIICTASVAAEDGQIGQAAYAASKAGVAGMTLPIARDLAGIGIRVVTILPGLFETPMFAGLPEEAKASLAVSVPHPSRLGRPAEYAALARSIVENDMLNGTTIRLDGAIRLAPK</sequence>
<dbReference type="SUPFAM" id="SSF51735">
    <property type="entry name" value="NAD(P)-binding Rossmann-fold domains"/>
    <property type="match status" value="1"/>
</dbReference>
<gene>
    <name evidence="3" type="ORF">SAMN05660750_04907</name>
</gene>
<keyword evidence="1" id="KW-0560">Oxidoreductase</keyword>
<dbReference type="InterPro" id="IPR020904">
    <property type="entry name" value="Sc_DH/Rdtase_CS"/>
</dbReference>
<dbReference type="AlphaFoldDB" id="A0A1T5H5S0"/>
<dbReference type="PRINTS" id="PR00080">
    <property type="entry name" value="SDRFAMILY"/>
</dbReference>
<dbReference type="PROSITE" id="PS00061">
    <property type="entry name" value="ADH_SHORT"/>
    <property type="match status" value="1"/>
</dbReference>
<dbReference type="Pfam" id="PF00106">
    <property type="entry name" value="adh_short"/>
    <property type="match status" value="1"/>
</dbReference>
<reference evidence="3 4" key="1">
    <citation type="submission" date="2017-02" db="EMBL/GenBank/DDBJ databases">
        <authorList>
            <person name="Peterson S.W."/>
        </authorList>
    </citation>
    <scope>NUCLEOTIDE SEQUENCE [LARGE SCALE GENOMIC DNA]</scope>
    <source>
        <strain evidence="3 4">DSM 9653</strain>
    </source>
</reference>
<organism evidence="3 4">
    <name type="scientific">Bosea thiooxidans</name>
    <dbReference type="NCBI Taxonomy" id="53254"/>
    <lineage>
        <taxon>Bacteria</taxon>
        <taxon>Pseudomonadati</taxon>
        <taxon>Pseudomonadota</taxon>
        <taxon>Alphaproteobacteria</taxon>
        <taxon>Hyphomicrobiales</taxon>
        <taxon>Boseaceae</taxon>
        <taxon>Bosea</taxon>
    </lineage>
</organism>
<dbReference type="EMBL" id="FUYX01000022">
    <property type="protein sequence ID" value="SKC16035.1"/>
    <property type="molecule type" value="Genomic_DNA"/>
</dbReference>
<dbReference type="Proteomes" id="UP000190130">
    <property type="component" value="Unassembled WGS sequence"/>
</dbReference>
<evidence type="ECO:0000256" key="1">
    <source>
        <dbReference type="ARBA" id="ARBA00023002"/>
    </source>
</evidence>
<dbReference type="Gene3D" id="3.40.50.720">
    <property type="entry name" value="NAD(P)-binding Rossmann-like Domain"/>
    <property type="match status" value="1"/>
</dbReference>
<evidence type="ECO:0000313" key="3">
    <source>
        <dbReference type="EMBL" id="SKC16035.1"/>
    </source>
</evidence>